<evidence type="ECO:0000259" key="1">
    <source>
        <dbReference type="Pfam" id="PF00501"/>
    </source>
</evidence>
<dbReference type="AlphaFoldDB" id="A0A846WVI5"/>
<dbReference type="InterPro" id="IPR042099">
    <property type="entry name" value="ANL_N_sf"/>
</dbReference>
<name>A0A846WVI5_9ACTN</name>
<accession>A0A846WVI5</accession>
<sequence>MSLKYDFALMCPDVIAHNARVNRDALAVVCEEQSLTWRELDTETNRFANVLGERGLGKGDKVALFMSSSLEAFLAFWGSAKAGCVTVPLNVMLDGESLVRLTEDSDAVAVVATATTEPVLDAVRDRLTSVRADLWLTFGSTRKGWESVRELMDASSATAPDVKIEPGDIITILYTSGTTGHPKGVEHTHVSRMMYPYGFGMGLKVDRYSVAVLGTPPYASGTWITMMPTMYRGGTVVILPKFSAEAFLTAVERHRGTHAFLVPTQWIAILEHPRAREFDAGSLQCLVTSGQPLADKTYEAIEGLFPDAGLHEVYGFSEGFATLRLPEDARRGKRHSVGKPIMLDDLRVIDEQGTELPPGKTGEIVAHSIGMMTGYYKNPELTSRTMWTSPDGRTFMRTGDLGHFDDDGFLYVSGRLKDMIKSGGINIFAADIERVFMDHPDVSEAAAVGIPSPKWGETPVVAVICTPGSSIDPEHLRVWVNDQLAKYQRVSRVLIRHELPRAVYGKVAKAALRKEIGTGETI</sequence>
<dbReference type="SUPFAM" id="SSF56801">
    <property type="entry name" value="Acetyl-CoA synthetase-like"/>
    <property type="match status" value="1"/>
</dbReference>
<dbReference type="InterPro" id="IPR050237">
    <property type="entry name" value="ATP-dep_AMP-bd_enzyme"/>
</dbReference>
<dbReference type="PANTHER" id="PTHR43767">
    <property type="entry name" value="LONG-CHAIN-FATTY-ACID--COA LIGASE"/>
    <property type="match status" value="1"/>
</dbReference>
<dbReference type="Gene3D" id="3.40.50.12780">
    <property type="entry name" value="N-terminal domain of ligase-like"/>
    <property type="match status" value="1"/>
</dbReference>
<evidence type="ECO:0000313" key="4">
    <source>
        <dbReference type="Proteomes" id="UP000563898"/>
    </source>
</evidence>
<dbReference type="PANTHER" id="PTHR43767:SF1">
    <property type="entry name" value="NONRIBOSOMAL PEPTIDE SYNTHASE PES1 (EUROFUNG)-RELATED"/>
    <property type="match status" value="1"/>
</dbReference>
<evidence type="ECO:0000259" key="2">
    <source>
        <dbReference type="Pfam" id="PF13193"/>
    </source>
</evidence>
<organism evidence="3 4">
    <name type="scientific">Gordonia polyisoprenivorans</name>
    <dbReference type="NCBI Taxonomy" id="84595"/>
    <lineage>
        <taxon>Bacteria</taxon>
        <taxon>Bacillati</taxon>
        <taxon>Actinomycetota</taxon>
        <taxon>Actinomycetes</taxon>
        <taxon>Mycobacteriales</taxon>
        <taxon>Gordoniaceae</taxon>
        <taxon>Gordonia</taxon>
    </lineage>
</organism>
<dbReference type="InterPro" id="IPR000873">
    <property type="entry name" value="AMP-dep_synth/lig_dom"/>
</dbReference>
<keyword evidence="3" id="KW-0436">Ligase</keyword>
<dbReference type="Gene3D" id="3.30.300.30">
    <property type="match status" value="1"/>
</dbReference>
<dbReference type="InterPro" id="IPR020845">
    <property type="entry name" value="AMP-binding_CS"/>
</dbReference>
<comment type="caution">
    <text evidence="3">The sequence shown here is derived from an EMBL/GenBank/DDBJ whole genome shotgun (WGS) entry which is preliminary data.</text>
</comment>
<evidence type="ECO:0000313" key="3">
    <source>
        <dbReference type="EMBL" id="NKY04451.1"/>
    </source>
</evidence>
<proteinExistence type="predicted"/>
<dbReference type="RefSeq" id="WP_006372198.1">
    <property type="nucleotide sequence ID" value="NZ_JAAXPC010000018.1"/>
</dbReference>
<feature type="domain" description="AMP-binding enzyme C-terminal" evidence="2">
    <location>
        <begin position="432"/>
        <end position="506"/>
    </location>
</feature>
<dbReference type="InterPro" id="IPR025110">
    <property type="entry name" value="AMP-bd_C"/>
</dbReference>
<gene>
    <name evidence="3" type="ORF">HGA05_23055</name>
</gene>
<protein>
    <submittedName>
        <fullName evidence="3">Acyl--CoA ligase</fullName>
    </submittedName>
</protein>
<reference evidence="3 4" key="1">
    <citation type="submission" date="2020-04" db="EMBL/GenBank/DDBJ databases">
        <title>MicrobeNet Type strains.</title>
        <authorList>
            <person name="Nicholson A.C."/>
        </authorList>
    </citation>
    <scope>NUCLEOTIDE SEQUENCE [LARGE SCALE GENOMIC DNA]</scope>
    <source>
        <strain evidence="3 4">ATCC BAA-14</strain>
    </source>
</reference>
<dbReference type="InterPro" id="IPR045851">
    <property type="entry name" value="AMP-bd_C_sf"/>
</dbReference>
<dbReference type="GO" id="GO:0016878">
    <property type="term" value="F:acid-thiol ligase activity"/>
    <property type="evidence" value="ECO:0007669"/>
    <property type="project" value="UniProtKB-ARBA"/>
</dbReference>
<dbReference type="EMBL" id="JAAXPC010000018">
    <property type="protein sequence ID" value="NKY04451.1"/>
    <property type="molecule type" value="Genomic_DNA"/>
</dbReference>
<dbReference type="Pfam" id="PF00501">
    <property type="entry name" value="AMP-binding"/>
    <property type="match status" value="1"/>
</dbReference>
<dbReference type="PROSITE" id="PS00455">
    <property type="entry name" value="AMP_BINDING"/>
    <property type="match status" value="1"/>
</dbReference>
<feature type="domain" description="AMP-dependent synthetase/ligase" evidence="1">
    <location>
        <begin position="16"/>
        <end position="376"/>
    </location>
</feature>
<dbReference type="Proteomes" id="UP000563898">
    <property type="component" value="Unassembled WGS sequence"/>
</dbReference>
<dbReference type="Pfam" id="PF13193">
    <property type="entry name" value="AMP-binding_C"/>
    <property type="match status" value="1"/>
</dbReference>